<dbReference type="RefSeq" id="WP_140031302.1">
    <property type="nucleotide sequence ID" value="NZ_CP137845.1"/>
</dbReference>
<dbReference type="Gene3D" id="2.120.10.90">
    <property type="entry name" value="DNA gyrase/topoisomerase IV, subunit A, C-terminal"/>
    <property type="match status" value="1"/>
</dbReference>
<feature type="active site" description="O-(5'-phospho-DNA)-tyrosine intermediate" evidence="6">
    <location>
        <position position="130"/>
    </location>
</feature>
<dbReference type="Gene3D" id="3.30.1360.40">
    <property type="match status" value="1"/>
</dbReference>
<dbReference type="SMART" id="SM00434">
    <property type="entry name" value="TOP4c"/>
    <property type="match status" value="1"/>
</dbReference>
<keyword evidence="3 6" id="KW-0799">Topoisomerase</keyword>
<dbReference type="Gene3D" id="3.90.199.10">
    <property type="entry name" value="Topoisomerase II, domain 5"/>
    <property type="match status" value="1"/>
</dbReference>
<evidence type="ECO:0000256" key="5">
    <source>
        <dbReference type="ARBA" id="ARBA00023235"/>
    </source>
</evidence>
<dbReference type="PROSITE" id="PS52040">
    <property type="entry name" value="TOPO_IIA"/>
    <property type="match status" value="1"/>
</dbReference>
<dbReference type="InterPro" id="IPR006691">
    <property type="entry name" value="GyrA/parC_rep"/>
</dbReference>
<keyword evidence="4 6" id="KW-0238">DNA-binding</keyword>
<evidence type="ECO:0000313" key="9">
    <source>
        <dbReference type="Proteomes" id="UP001303601"/>
    </source>
</evidence>
<evidence type="ECO:0000256" key="1">
    <source>
        <dbReference type="ARBA" id="ARBA00000185"/>
    </source>
</evidence>
<dbReference type="Proteomes" id="UP001303601">
    <property type="component" value="Chromosome"/>
</dbReference>
<dbReference type="PANTHER" id="PTHR43493">
    <property type="entry name" value="DNA GYRASE/TOPOISOMERASE SUBUNIT A"/>
    <property type="match status" value="1"/>
</dbReference>
<dbReference type="InterPro" id="IPR002205">
    <property type="entry name" value="Topo_IIA_dom_A"/>
</dbReference>
<dbReference type="NCBIfam" id="NF004044">
    <property type="entry name" value="PRK05561.1"/>
    <property type="match status" value="1"/>
</dbReference>
<dbReference type="PANTHER" id="PTHR43493:SF9">
    <property type="entry name" value="DNA TOPOISOMERASE 4 SUBUNIT A"/>
    <property type="match status" value="1"/>
</dbReference>
<dbReference type="Pfam" id="PF03989">
    <property type="entry name" value="DNA_gyraseA_C"/>
    <property type="match status" value="4"/>
</dbReference>
<sequence length="933" mass="107504">MNKNKREELEKIMQNVIEKNMVDIMSDRFGKYSKYIIQQRAIPDSRDGLKPVQRRILYAMWNLKLKNKEPFKKSARIVGDVIGRYHPHGDSSVYEALVRMCQEWKSNYPLIEMHGNKGSIDDDPAAAMRYTESRLEKISELMLKDLDRNVVPLAPNFDDSEYEPIVLPSLFPNLLINGAKGIAAGFATEIPPHNLNEIIDAIIQLIKEPTTKIEELLQIVKGPDFPTGGIVHGLSGIEDALRTGQGKIWLSSKYNFVYNKSNKITAIEITEIPFGVVKSKLVADIDTIAIDKVIAGIKEVRDESDRNGISIMLELEEDSNPQAIITYLMNKTDLRISYNYNMVAIDNNAPCLLTLESALITYLQHLKAVNTNGIKYDLQKYKLRHEIVEGFIKVAEISDKVIKVIKDSDNSKKGVIAALMAHFEFSEIQATAIAELRLYKLSRMDQIEFQEEKLELEKNIARCNLLLNDSREFDKFIISQLNEIKKEYGAARKTEISLDKLKTEVDHKLLTKNEDFYFFISQQGYIKKISLKMFNSNEFSTYKLKENDSLQYYDKINSLSKLIFFTNLGNFFIIEAHSLRDNSWKELGDHISSYNSLESDERIIRVMEITSFDSYIEIVLISKYGFGKKVKISEFNNKLISKKRTCMAFKNLDDELIDAKIGNGEKDIFVLLNNGCYYLINESIFNSSLALKAQGIKLFPKLQTKDKVFVSAFATTLVINSVILLTESGYAKQWNMREIPTVQRWGRGSKLFNILKNVNLTPTSFEVKTTNLELFYTNKSNELMQLELEDLKKDRTKGDKLIKLTYDFENSGSLIQHIKINELKDPDLESQLEISNEFLRQKESDKDYSLTVETSLLKRYYQLPVKQEDKEYQDIEQVTLFDPDFVEADIENNEKSQINERKESKLTFKEKMQALDEINVDDLLEKVKQIKKK</sequence>
<proteinExistence type="predicted"/>
<dbReference type="SUPFAM" id="SSF101904">
    <property type="entry name" value="GyrA/ParC C-terminal domain-like"/>
    <property type="match status" value="1"/>
</dbReference>
<dbReference type="SUPFAM" id="SSF56719">
    <property type="entry name" value="Type II DNA topoisomerase"/>
    <property type="match status" value="1"/>
</dbReference>
<dbReference type="InterPro" id="IPR013758">
    <property type="entry name" value="Topo_IIA_A/C_ab"/>
</dbReference>
<dbReference type="InterPro" id="IPR035516">
    <property type="entry name" value="Gyrase/topoIV_suA_C"/>
</dbReference>
<dbReference type="InterPro" id="IPR013757">
    <property type="entry name" value="Topo_IIA_A_a_sf"/>
</dbReference>
<evidence type="ECO:0000256" key="6">
    <source>
        <dbReference type="PROSITE-ProRule" id="PRU01384"/>
    </source>
</evidence>
<dbReference type="InterPro" id="IPR013760">
    <property type="entry name" value="Topo_IIA-like_dom_sf"/>
</dbReference>
<keyword evidence="9" id="KW-1185">Reference proteome</keyword>
<dbReference type="EC" id="5.6.2.2" evidence="2"/>
<accession>A0ABZ0PAN3</accession>
<dbReference type="Pfam" id="PF00521">
    <property type="entry name" value="DNA_topoisoIV"/>
    <property type="match status" value="1"/>
</dbReference>
<dbReference type="GO" id="GO:0003918">
    <property type="term" value="F:DNA topoisomerase type II (double strand cut, ATP-hydrolyzing) activity"/>
    <property type="evidence" value="ECO:0007669"/>
    <property type="project" value="UniProtKB-EC"/>
</dbReference>
<dbReference type="CDD" id="cd00187">
    <property type="entry name" value="TOP4c"/>
    <property type="match status" value="1"/>
</dbReference>
<evidence type="ECO:0000259" key="7">
    <source>
        <dbReference type="PROSITE" id="PS52040"/>
    </source>
</evidence>
<dbReference type="InterPro" id="IPR050220">
    <property type="entry name" value="Type_II_DNA_Topoisomerases"/>
</dbReference>
<reference evidence="8" key="1">
    <citation type="submission" date="2023-11" db="EMBL/GenBank/DDBJ databases">
        <title>Completed genome sequence of Mycoplasma equirhinis type strain M432/72.</title>
        <authorList>
            <person name="Spergser J."/>
        </authorList>
    </citation>
    <scope>NUCLEOTIDE SEQUENCE [LARGE SCALE GENOMIC DNA]</scope>
    <source>
        <strain evidence="8">M432/72</strain>
    </source>
</reference>
<protein>
    <recommendedName>
        <fullName evidence="2">DNA topoisomerase (ATP-hydrolyzing)</fullName>
        <ecNumber evidence="2">5.6.2.2</ecNumber>
    </recommendedName>
</protein>
<name>A0ABZ0PAN3_9BACT</name>
<evidence type="ECO:0000256" key="4">
    <source>
        <dbReference type="ARBA" id="ARBA00023125"/>
    </source>
</evidence>
<keyword evidence="5 6" id="KW-0413">Isomerase</keyword>
<evidence type="ECO:0000256" key="3">
    <source>
        <dbReference type="ARBA" id="ARBA00023029"/>
    </source>
</evidence>
<dbReference type="Gene3D" id="1.10.268.10">
    <property type="entry name" value="Topoisomerase, domain 3"/>
    <property type="match status" value="1"/>
</dbReference>
<comment type="catalytic activity">
    <reaction evidence="1 6">
        <text>ATP-dependent breakage, passage and rejoining of double-stranded DNA.</text>
        <dbReference type="EC" id="5.6.2.2"/>
    </reaction>
</comment>
<evidence type="ECO:0000313" key="8">
    <source>
        <dbReference type="EMBL" id="WPB53851.1"/>
    </source>
</evidence>
<feature type="domain" description="Topo IIA-type catalytic" evidence="7">
    <location>
        <begin position="42"/>
        <end position="510"/>
    </location>
</feature>
<organism evidence="8 9">
    <name type="scientific">Metamycoplasma equirhinis</name>
    <dbReference type="NCBI Taxonomy" id="92402"/>
    <lineage>
        <taxon>Bacteria</taxon>
        <taxon>Bacillati</taxon>
        <taxon>Mycoplasmatota</taxon>
        <taxon>Mycoplasmoidales</taxon>
        <taxon>Metamycoplasmataceae</taxon>
        <taxon>Metamycoplasma</taxon>
    </lineage>
</organism>
<gene>
    <name evidence="8" type="ORF">R9B83_02570</name>
</gene>
<evidence type="ECO:0000256" key="2">
    <source>
        <dbReference type="ARBA" id="ARBA00012895"/>
    </source>
</evidence>
<dbReference type="EMBL" id="CP137845">
    <property type="protein sequence ID" value="WPB53851.1"/>
    <property type="molecule type" value="Genomic_DNA"/>
</dbReference>
<dbReference type="GeneID" id="94493759"/>